<dbReference type="AlphaFoldDB" id="A0A0C5BUP5"/>
<dbReference type="STRING" id="1582439.NPIRD3C_0754"/>
<dbReference type="EMBL" id="CP010868">
    <property type="protein sequence ID" value="AJM91966.1"/>
    <property type="molecule type" value="Genomic_DNA"/>
</dbReference>
<dbReference type="OrthoDB" id="12300at2157"/>
<dbReference type="HOGENOM" id="CLU_714957_0_0_2"/>
<keyword evidence="2" id="KW-1185">Reference proteome</keyword>
<dbReference type="Proteomes" id="UP000032027">
    <property type="component" value="Chromosome"/>
</dbReference>
<organism evidence="1 2">
    <name type="scientific">Nitrosopumilus piranensis</name>
    <dbReference type="NCBI Taxonomy" id="1582439"/>
    <lineage>
        <taxon>Archaea</taxon>
        <taxon>Nitrososphaerota</taxon>
        <taxon>Nitrososphaeria</taxon>
        <taxon>Nitrosopumilales</taxon>
        <taxon>Nitrosopumilaceae</taxon>
        <taxon>Nitrosopumilus</taxon>
    </lineage>
</organism>
<dbReference type="GeneID" id="41599919"/>
<name>A0A0C5BUP5_9ARCH</name>
<protein>
    <submittedName>
        <fullName evidence="1">Uncharacterized protein</fullName>
    </submittedName>
</protein>
<dbReference type="KEGG" id="nid:NPIRD3C_0754"/>
<sequence length="392" mass="43045">MLDFLFLIFILPFASAQEIPDYDKPYAPIFFDRPIYSWTDKIKIKVIAPSWNTDKDLIDSIGDDTDNPIKISTRSHSLEPYRLTETNVASGIFTGEIILTGFLHDADGDGSFDTNPRTIGSGPTSGFLEVERDSGVTVSFEFADGVILSESVPVSWNIGAIEFTNDVFLSKESVLVRVIDPDMNLNPEAIDQIPIEVFSDSDVGGITTNAIETSESSGSFVATISLTQNSASSGNRLYAIPSDIISAKYHDYTLPKPYSISDNLQLQASSQVESSVPSTQRLQNSAINISDSFGKSISSLSSNHQVQIVGSISNTQEYDQKFVYLFQVKNSENYVESLSWIKGQLSPGQNLDVSQSWIPKNSGDYSIETFVWTSLNDPTALSNPMTRSISVE</sequence>
<gene>
    <name evidence="1" type="ORF">NPIRD3C_0754</name>
</gene>
<reference evidence="2" key="1">
    <citation type="submission" date="2015-02" db="EMBL/GenBank/DDBJ databases">
        <title>Characterization of two novel Thaumarchaeota isolated from the Northern Adriatic Sea.</title>
        <authorList>
            <person name="Bayer B."/>
            <person name="Vojvoda J."/>
            <person name="Offre P."/>
            <person name="Srivastava A."/>
            <person name="Elisabeth N."/>
            <person name="Garcia J.A.L."/>
            <person name="Schleper C."/>
            <person name="Herndl G.J."/>
        </authorList>
    </citation>
    <scope>NUCLEOTIDE SEQUENCE [LARGE SCALE GENOMIC DNA]</scope>
    <source>
        <strain evidence="2">D3C</strain>
    </source>
</reference>
<dbReference type="RefSeq" id="WP_148702893.1">
    <property type="nucleotide sequence ID" value="NZ_CP010868.1"/>
</dbReference>
<dbReference type="PATRIC" id="fig|1582439.9.peg.771"/>
<proteinExistence type="predicted"/>
<evidence type="ECO:0000313" key="1">
    <source>
        <dbReference type="EMBL" id="AJM91966.1"/>
    </source>
</evidence>
<evidence type="ECO:0000313" key="2">
    <source>
        <dbReference type="Proteomes" id="UP000032027"/>
    </source>
</evidence>
<reference evidence="1 2" key="2">
    <citation type="journal article" date="2016" name="ISME J.">
        <title>Physiological and genomic characterization of two novel marine thaumarchaeal strains indicates niche differentiation.</title>
        <authorList>
            <person name="Bayer B."/>
            <person name="Vojvoda J."/>
            <person name="Offre P."/>
            <person name="Alves R.J."/>
            <person name="Elisabeth N.H."/>
            <person name="Garcia J.A."/>
            <person name="Volland J.M."/>
            <person name="Srivastava A."/>
            <person name="Schleper C."/>
            <person name="Herndl G.J."/>
        </authorList>
    </citation>
    <scope>NUCLEOTIDE SEQUENCE [LARGE SCALE GENOMIC DNA]</scope>
    <source>
        <strain evidence="1 2">D3C</strain>
    </source>
</reference>
<accession>A0A0C5BUP5</accession>
<reference evidence="1 2" key="3">
    <citation type="journal article" date="2019" name="Int. J. Syst. Evol. Microbiol.">
        <title>Nitrosopumilus adriaticus sp. nov. and Nitrosopumilus piranensis sp. nov., two ammonia-oxidizing archaea from the Adriatic Sea and members of the class Nitrososphaeria.</title>
        <authorList>
            <person name="Bayer B."/>
            <person name="Vojvoda J."/>
            <person name="Reinthaler T."/>
            <person name="Reyes C."/>
            <person name="Pinto M."/>
            <person name="Herndl G.J."/>
        </authorList>
    </citation>
    <scope>NUCLEOTIDE SEQUENCE [LARGE SCALE GENOMIC DNA]</scope>
    <source>
        <strain evidence="1 2">D3C</strain>
    </source>
</reference>